<reference evidence="3" key="1">
    <citation type="submission" date="2023-06" db="EMBL/GenBank/DDBJ databases">
        <authorList>
            <consortium name="Lawrence Berkeley National Laboratory"/>
            <person name="Ahrendt S."/>
            <person name="Sahu N."/>
            <person name="Indic B."/>
            <person name="Wong-Bajracharya J."/>
            <person name="Merenyi Z."/>
            <person name="Ke H.-M."/>
            <person name="Monk M."/>
            <person name="Kocsube S."/>
            <person name="Drula E."/>
            <person name="Lipzen A."/>
            <person name="Balint B."/>
            <person name="Henrissat B."/>
            <person name="Andreopoulos B."/>
            <person name="Martin F.M."/>
            <person name="Harder C.B."/>
            <person name="Rigling D."/>
            <person name="Ford K.L."/>
            <person name="Foster G.D."/>
            <person name="Pangilinan J."/>
            <person name="Papanicolaou A."/>
            <person name="Barry K."/>
            <person name="LaButti K."/>
            <person name="Viragh M."/>
            <person name="Koriabine M."/>
            <person name="Yan M."/>
            <person name="Riley R."/>
            <person name="Champramary S."/>
            <person name="Plett K.L."/>
            <person name="Tsai I.J."/>
            <person name="Slot J."/>
            <person name="Sipos G."/>
            <person name="Plett J."/>
            <person name="Nagy L.G."/>
            <person name="Grigoriev I.V."/>
        </authorList>
    </citation>
    <scope>NUCLEOTIDE SEQUENCE</scope>
    <source>
        <strain evidence="3">CCBAS 213</strain>
    </source>
</reference>
<comment type="caution">
    <text evidence="3">The sequence shown here is derived from an EMBL/GenBank/DDBJ whole genome shotgun (WGS) entry which is preliminary data.</text>
</comment>
<dbReference type="GeneID" id="85351479"/>
<feature type="transmembrane region" description="Helical" evidence="2">
    <location>
        <begin position="23"/>
        <end position="49"/>
    </location>
</feature>
<keyword evidence="2" id="KW-1133">Transmembrane helix</keyword>
<organism evidence="3 4">
    <name type="scientific">Armillaria tabescens</name>
    <name type="common">Ringless honey mushroom</name>
    <name type="synonym">Agaricus tabescens</name>
    <dbReference type="NCBI Taxonomy" id="1929756"/>
    <lineage>
        <taxon>Eukaryota</taxon>
        <taxon>Fungi</taxon>
        <taxon>Dikarya</taxon>
        <taxon>Basidiomycota</taxon>
        <taxon>Agaricomycotina</taxon>
        <taxon>Agaricomycetes</taxon>
        <taxon>Agaricomycetidae</taxon>
        <taxon>Agaricales</taxon>
        <taxon>Marasmiineae</taxon>
        <taxon>Physalacriaceae</taxon>
        <taxon>Desarmillaria</taxon>
    </lineage>
</organism>
<feature type="transmembrane region" description="Helical" evidence="2">
    <location>
        <begin position="188"/>
        <end position="209"/>
    </location>
</feature>
<protein>
    <submittedName>
        <fullName evidence="3">Uncharacterized protein</fullName>
    </submittedName>
</protein>
<dbReference type="EMBL" id="JAUEPS010000043">
    <property type="protein sequence ID" value="KAK0447855.1"/>
    <property type="molecule type" value="Genomic_DNA"/>
</dbReference>
<dbReference type="Proteomes" id="UP001175211">
    <property type="component" value="Unassembled WGS sequence"/>
</dbReference>
<evidence type="ECO:0000256" key="1">
    <source>
        <dbReference type="SAM" id="MobiDB-lite"/>
    </source>
</evidence>
<feature type="transmembrane region" description="Helical" evidence="2">
    <location>
        <begin position="146"/>
        <end position="168"/>
    </location>
</feature>
<feature type="compositionally biased region" description="Basic and acidic residues" evidence="1">
    <location>
        <begin position="334"/>
        <end position="346"/>
    </location>
</feature>
<dbReference type="AlphaFoldDB" id="A0AA39JTY0"/>
<gene>
    <name evidence="3" type="ORF">EV420DRAFT_1275960</name>
</gene>
<keyword evidence="2" id="KW-0472">Membrane</keyword>
<keyword evidence="2" id="KW-0812">Transmembrane</keyword>
<feature type="transmembrane region" description="Helical" evidence="2">
    <location>
        <begin position="61"/>
        <end position="80"/>
    </location>
</feature>
<accession>A0AA39JTY0</accession>
<evidence type="ECO:0000256" key="2">
    <source>
        <dbReference type="SAM" id="Phobius"/>
    </source>
</evidence>
<keyword evidence="4" id="KW-1185">Reference proteome</keyword>
<evidence type="ECO:0000313" key="4">
    <source>
        <dbReference type="Proteomes" id="UP001175211"/>
    </source>
</evidence>
<feature type="compositionally biased region" description="Low complexity" evidence="1">
    <location>
        <begin position="316"/>
        <end position="327"/>
    </location>
</feature>
<sequence length="355" mass="39882">MPSLDPSWTPSESPNVLFSERSWFAGIFITAVAYGAALTLAVQCFSLLLRSMNSSNYKKNLFWIIYVSLLFICATLYAAAGAKINELAFIDYHLYPGGPSAFEYDYFWLPVNAMGNVFFIIANWLSDAVVVWRCVIIYADSGYPRWVILAFPVLAYLASFTLSLMWLIQVCNPNYSLWVFKSVNFTTPFLYVSLAINIVMTLAIVSRLMMYRWRISRIMGKQYGNHYTNLVTMLIESTMLYAVFSMLSIIPFSLKHPIQNVFIQIVSTLMIIFRVASGQAWSSDTATSLFSSPSLTSEDAEMHGGHPKIQFVDPCTSTDTNGDSDSTLITLNRQKGDTNEKKPVHDENDDASGNA</sequence>
<feature type="transmembrane region" description="Helical" evidence="2">
    <location>
        <begin position="230"/>
        <end position="252"/>
    </location>
</feature>
<feature type="region of interest" description="Disordered" evidence="1">
    <location>
        <begin position="297"/>
        <end position="355"/>
    </location>
</feature>
<proteinExistence type="predicted"/>
<evidence type="ECO:0000313" key="3">
    <source>
        <dbReference type="EMBL" id="KAK0447855.1"/>
    </source>
</evidence>
<name>A0AA39JTY0_ARMTA</name>
<dbReference type="RefSeq" id="XP_060326270.1">
    <property type="nucleotide sequence ID" value="XM_060467931.1"/>
</dbReference>